<feature type="transmembrane region" description="Helical" evidence="1">
    <location>
        <begin position="12"/>
        <end position="30"/>
    </location>
</feature>
<feature type="transmembrane region" description="Helical" evidence="1">
    <location>
        <begin position="73"/>
        <end position="95"/>
    </location>
</feature>
<organism evidence="3 4">
    <name type="scientific">Limosilactobacillus reuteri MM4-1A</name>
    <dbReference type="NCBI Taxonomy" id="548485"/>
    <lineage>
        <taxon>Bacteria</taxon>
        <taxon>Bacillati</taxon>
        <taxon>Bacillota</taxon>
        <taxon>Bacilli</taxon>
        <taxon>Lactobacillales</taxon>
        <taxon>Lactobacillaceae</taxon>
        <taxon>Limosilactobacillus</taxon>
    </lineage>
</organism>
<dbReference type="InterPro" id="IPR011646">
    <property type="entry name" value="KAP_P-loop"/>
</dbReference>
<dbReference type="InterPro" id="IPR027417">
    <property type="entry name" value="P-loop_NTPase"/>
</dbReference>
<name>A0A828RHC4_LIMRT</name>
<dbReference type="Gene3D" id="3.40.50.300">
    <property type="entry name" value="P-loop containing nucleotide triphosphate hydrolases"/>
    <property type="match status" value="1"/>
</dbReference>
<dbReference type="AlphaFoldDB" id="A0A828RHC4"/>
<keyword evidence="1" id="KW-1133">Transmembrane helix</keyword>
<gene>
    <name evidence="3" type="ORF">HMPREF0536_10130</name>
</gene>
<proteinExistence type="predicted"/>
<feature type="transmembrane region" description="Helical" evidence="1">
    <location>
        <begin position="42"/>
        <end position="61"/>
    </location>
</feature>
<accession>A0A828RHC4</accession>
<evidence type="ECO:0000313" key="3">
    <source>
        <dbReference type="EMBL" id="EGC15950.1"/>
    </source>
</evidence>
<comment type="caution">
    <text evidence="3">The sequence shown here is derived from an EMBL/GenBank/DDBJ whole genome shotgun (WGS) entry which is preliminary data.</text>
</comment>
<reference evidence="3 4" key="1">
    <citation type="submission" date="2011-01" db="EMBL/GenBank/DDBJ databases">
        <authorList>
            <person name="Muzny D."/>
            <person name="Qin X."/>
            <person name="Buhay C."/>
            <person name="Dugan-Rocha S."/>
            <person name="Ding Y."/>
            <person name="Chen G."/>
            <person name="Hawes A."/>
            <person name="Holder M."/>
            <person name="Jhangiani S."/>
            <person name="Johnson A."/>
            <person name="Khan Z."/>
            <person name="Li Z."/>
            <person name="Liu W."/>
            <person name="Liu X."/>
            <person name="Perez L."/>
            <person name="Shen H."/>
            <person name="Wang Q."/>
            <person name="Watt J."/>
            <person name="Xi L."/>
            <person name="Xin Y."/>
            <person name="Zhou J."/>
            <person name="Deng J."/>
            <person name="Jiang H."/>
            <person name="Liu Y."/>
            <person name="Qu J."/>
            <person name="Song X.-Z."/>
            <person name="Zhang L."/>
            <person name="Villasana D."/>
            <person name="Johnson A."/>
            <person name="Liu J."/>
            <person name="Liyanage D."/>
            <person name="Lorensuhewa L."/>
            <person name="Robinson T."/>
            <person name="Song A."/>
            <person name="Song B.-B."/>
            <person name="Dinh H."/>
            <person name="Thornton R."/>
            <person name="Coyle M."/>
            <person name="Francisco L."/>
            <person name="Jackson L."/>
            <person name="Javaid M."/>
            <person name="Korchina V."/>
            <person name="Kovar C."/>
            <person name="Mata R."/>
            <person name="Mathew T."/>
            <person name="Ngo R."/>
            <person name="Nguyen L."/>
            <person name="Nguyen N."/>
            <person name="Okwuonu G."/>
            <person name="Ongeri F."/>
            <person name="Pham C."/>
            <person name="Simmons D."/>
            <person name="Wilczek-Boney K."/>
            <person name="Hale W."/>
            <person name="Jakkamsetti A."/>
            <person name="Pham P."/>
            <person name="Ruth R."/>
            <person name="San Lucas F."/>
            <person name="Warren J."/>
            <person name="Zhang J."/>
            <person name="Zhao Z."/>
            <person name="Zhou C."/>
            <person name="Zhu D."/>
            <person name="Lee S."/>
            <person name="Bess C."/>
            <person name="Blankenburg K."/>
            <person name="Forbes L."/>
            <person name="Fu Q."/>
            <person name="Gubbala S."/>
            <person name="Hirani K."/>
            <person name="Jayaseelan J.C."/>
            <person name="Lara F."/>
            <person name="Munidasa M."/>
            <person name="Palculict T."/>
            <person name="Patil S."/>
            <person name="Pu L.-L."/>
            <person name="Saada N."/>
            <person name="Tang L."/>
            <person name="Weissenberger G."/>
            <person name="Zhu Y."/>
            <person name="Hemphill L."/>
            <person name="Shang Y."/>
            <person name="Youmans B."/>
            <person name="Ayvaz T."/>
            <person name="Ross M."/>
            <person name="Santibanez J."/>
            <person name="Aqrawi P."/>
            <person name="Gross S."/>
            <person name="Joshi V."/>
            <person name="Fowler G."/>
            <person name="Nazareth L."/>
            <person name="Reid J."/>
            <person name="Worley K."/>
            <person name="Petrosino J."/>
            <person name="Highlander S."/>
            <person name="Gibbs R."/>
        </authorList>
    </citation>
    <scope>NUCLEOTIDE SEQUENCE [LARGE SCALE GENOMIC DNA]</scope>
    <source>
        <strain evidence="3 4">MM4-1A</strain>
    </source>
</reference>
<evidence type="ECO:0000259" key="2">
    <source>
        <dbReference type="Pfam" id="PF07693"/>
    </source>
</evidence>
<evidence type="ECO:0000256" key="1">
    <source>
        <dbReference type="SAM" id="Phobius"/>
    </source>
</evidence>
<sequence length="672" mass="79610">MKKKVFSVCRLIIINLIITLLSYLVFIQFSNKIIKKVNDYKYYFILCFILFIVVFRLYSFLKDRFVNLMDYIILNFSIFSFLLLLYYSAIYYYFIILLCDYIYLGIRIVFLTVYSTLYKNEKNLFTIKEVTESILKKEKLPSHFLLDEEAVNYDFLNRGFQVNDLAKSIRDINFNGRFTIGVIGEWGHGKTTLINNCIYKLNSPQYLLFQFNPWMYGSTSKLFEAFFNQMPNEVFPHNIRNLKLIKAIVELITKHDYKIFDTMGIDELNNYKRILSTNLTRSGKKIVIIIDNLDRLNSDTLISLLGMIYNYFDIKNMIFILSYDQSAVNKILKDNGIKEGYLDKIVQKEIDVSIIDYASLSDKYVMTMSALTEYYLSDVLDQSNLEYLVGEVKKFALYLAKQQLSLRDFKRYLNSMILPYLQESPRLLNTIDYYIISYIHMFYPNSYKTIYQRKEDLLDNKIDSFIDEFDKPCHPLLNYIFINTNENAKAFSEVPDTSIDEKVISDSNFFYSYFTLAQNSRSTILNRIEDIVNSFKKNSISNKQWKAELKEVIQIAIDKNYIRKTFNYLTNYLLILDEEERSLFIKEFLTLYPFDNIDNKKIMNDLLTFLLQELFYSHKEENMKTIINGLDKAMSEQIIKEVNSILNISSANNIKVLSRLLEERKDFLKNED</sequence>
<dbReference type="Pfam" id="PF07693">
    <property type="entry name" value="KAP_NTPase"/>
    <property type="match status" value="1"/>
</dbReference>
<dbReference type="Proteomes" id="UP000004335">
    <property type="component" value="Unassembled WGS sequence"/>
</dbReference>
<dbReference type="EMBL" id="ACGX02000003">
    <property type="protein sequence ID" value="EGC15950.1"/>
    <property type="molecule type" value="Genomic_DNA"/>
</dbReference>
<keyword evidence="1" id="KW-0472">Membrane</keyword>
<feature type="domain" description="KAP NTPase" evidence="2">
    <location>
        <begin position="163"/>
        <end position="415"/>
    </location>
</feature>
<keyword evidence="1" id="KW-0812">Transmembrane</keyword>
<protein>
    <submittedName>
        <fullName evidence="3">KAP family P-loop domain protein</fullName>
    </submittedName>
</protein>
<dbReference type="SUPFAM" id="SSF52540">
    <property type="entry name" value="P-loop containing nucleoside triphosphate hydrolases"/>
    <property type="match status" value="1"/>
</dbReference>
<evidence type="ECO:0000313" key="4">
    <source>
        <dbReference type="Proteomes" id="UP000004335"/>
    </source>
</evidence>